<dbReference type="Proteomes" id="UP000429980">
    <property type="component" value="Unassembled WGS sequence"/>
</dbReference>
<accession>A0A6I7TT70</accession>
<sequence length="50" mass="5529">MRAETLLKKRFLSEPGEFLNEPSSYAIVGGIIDGIHQHQTGVKAEYGKIV</sequence>
<comment type="caution">
    <text evidence="1">The sequence shown here is derived from an EMBL/GenBank/DDBJ whole genome shotgun (WGS) entry which is preliminary data.</text>
</comment>
<name>A0A6I7TT70_9BACI</name>
<evidence type="ECO:0000313" key="3">
    <source>
        <dbReference type="Proteomes" id="UP000185604"/>
    </source>
</evidence>
<evidence type="ECO:0000313" key="1">
    <source>
        <dbReference type="EMBL" id="OLF91132.1"/>
    </source>
</evidence>
<keyword evidence="4" id="KW-1185">Reference proteome</keyword>
<reference evidence="1 3" key="1">
    <citation type="journal article" date="2016" name="Front. Microbiol.">
        <title>High-Level Heat Resistance of Spores of Bacillus amyloliquefaciens and Bacillus licheniformis Results from the Presence of a spoVA Operon in a Tn1546 Transposon.</title>
        <authorList>
            <person name="Berendsen E.M."/>
            <person name="Koning R.A."/>
            <person name="Boekhorst J."/>
            <person name="de Jong A."/>
            <person name="Kuipers O.P."/>
            <person name="Wells-Bennik M.H."/>
        </authorList>
    </citation>
    <scope>NUCLEOTIDE SEQUENCE [LARGE SCALE GENOMIC DNA]</scope>
    <source>
        <strain evidence="1 3">B4121</strain>
    </source>
</reference>
<dbReference type="EMBL" id="LKPO01000019">
    <property type="protein sequence ID" value="OLF91132.1"/>
    <property type="molecule type" value="Genomic_DNA"/>
</dbReference>
<evidence type="ECO:0000313" key="2">
    <source>
        <dbReference type="EMBL" id="TWL38690.1"/>
    </source>
</evidence>
<organism evidence="1 3">
    <name type="scientific">Bacillus paralicheniformis</name>
    <dbReference type="NCBI Taxonomy" id="1648923"/>
    <lineage>
        <taxon>Bacteria</taxon>
        <taxon>Bacillati</taxon>
        <taxon>Bacillota</taxon>
        <taxon>Bacilli</taxon>
        <taxon>Bacillales</taxon>
        <taxon>Bacillaceae</taxon>
        <taxon>Bacillus</taxon>
    </lineage>
</organism>
<evidence type="ECO:0000313" key="4">
    <source>
        <dbReference type="Proteomes" id="UP000429980"/>
    </source>
</evidence>
<dbReference type="AlphaFoldDB" id="A0A6I7TT70"/>
<gene>
    <name evidence="1" type="ORF">B4121_2610</name>
    <name evidence="2" type="ORF">CHCC15381_0808</name>
</gene>
<reference evidence="2 4" key="2">
    <citation type="submission" date="2019-06" db="EMBL/GenBank/DDBJ databases">
        <title>Genome sequence analysis of &gt;100 Bacillus licheniformis strains suggests intrinsic resistance to this species.</title>
        <authorList>
            <person name="Wels M."/>
            <person name="Siezen R.J."/>
            <person name="Johansen E."/>
            <person name="Stuer-Lauridsen B."/>
            <person name="Bjerre K."/>
            <person name="Nielsen B.K.K."/>
        </authorList>
    </citation>
    <scope>NUCLEOTIDE SEQUENCE [LARGE SCALE GENOMIC DNA]</scope>
    <source>
        <strain evidence="2 4">BAC-15381</strain>
    </source>
</reference>
<protein>
    <submittedName>
        <fullName evidence="1">Uncharacterized protein</fullName>
    </submittedName>
</protein>
<proteinExistence type="predicted"/>
<dbReference type="Proteomes" id="UP000185604">
    <property type="component" value="Unassembled WGS sequence"/>
</dbReference>
<dbReference type="EMBL" id="NILF01000036">
    <property type="protein sequence ID" value="TWL38690.1"/>
    <property type="molecule type" value="Genomic_DNA"/>
</dbReference>